<protein>
    <recommendedName>
        <fullName evidence="3">Secreted protein</fullName>
    </recommendedName>
</protein>
<dbReference type="RefSeq" id="WP_025424754.1">
    <property type="nucleotide sequence ID" value="NZ_CP083370.1"/>
</dbReference>
<dbReference type="EMBL" id="WXFA01000010">
    <property type="protein sequence ID" value="MBM3092596.1"/>
    <property type="molecule type" value="Genomic_DNA"/>
</dbReference>
<reference evidence="1 2" key="1">
    <citation type="submission" date="2020-01" db="EMBL/GenBank/DDBJ databases">
        <title>Draft genome assembly of Ensifer adhaerens T173.</title>
        <authorList>
            <person name="Craig J.E."/>
            <person name="Stinchcombe J.R."/>
        </authorList>
    </citation>
    <scope>NUCLEOTIDE SEQUENCE [LARGE SCALE GENOMIC DNA]</scope>
    <source>
        <strain evidence="1 2">T173</strain>
    </source>
</reference>
<evidence type="ECO:0008006" key="3">
    <source>
        <dbReference type="Google" id="ProtNLM"/>
    </source>
</evidence>
<gene>
    <name evidence="1" type="ORF">GFB56_17510</name>
</gene>
<sequence>MSVLALFFFSDLHTTIRARLVSSSRWMLIAASVEPPPAIPRDKPHLLHDAGRRELRFDDRWREGLGRDAVYRSLWML</sequence>
<keyword evidence="2" id="KW-1185">Reference proteome</keyword>
<organism evidence="1 2">
    <name type="scientific">Ensifer canadensis</name>
    <dbReference type="NCBI Taxonomy" id="555315"/>
    <lineage>
        <taxon>Bacteria</taxon>
        <taxon>Pseudomonadati</taxon>
        <taxon>Pseudomonadota</taxon>
        <taxon>Alphaproteobacteria</taxon>
        <taxon>Hyphomicrobiales</taxon>
        <taxon>Rhizobiaceae</taxon>
        <taxon>Sinorhizobium/Ensifer group</taxon>
        <taxon>Ensifer</taxon>
    </lineage>
</organism>
<proteinExistence type="predicted"/>
<evidence type="ECO:0000313" key="1">
    <source>
        <dbReference type="EMBL" id="MBM3092596.1"/>
    </source>
</evidence>
<comment type="caution">
    <text evidence="1">The sequence shown here is derived from an EMBL/GenBank/DDBJ whole genome shotgun (WGS) entry which is preliminary data.</text>
</comment>
<evidence type="ECO:0000313" key="2">
    <source>
        <dbReference type="Proteomes" id="UP000744980"/>
    </source>
</evidence>
<name>A0AAW4FMP4_9HYPH</name>
<dbReference type="AlphaFoldDB" id="A0AAW4FMP4"/>
<accession>A0AAW4FMP4</accession>
<dbReference type="Proteomes" id="UP000744980">
    <property type="component" value="Unassembled WGS sequence"/>
</dbReference>